<gene>
    <name evidence="2" type="ORF">GQE99_04160</name>
</gene>
<proteinExistence type="predicted"/>
<keyword evidence="1" id="KW-0732">Signal</keyword>
<organism evidence="2 3">
    <name type="scientific">Maritimibacter harenae</name>
    <dbReference type="NCBI Taxonomy" id="2606218"/>
    <lineage>
        <taxon>Bacteria</taxon>
        <taxon>Pseudomonadati</taxon>
        <taxon>Pseudomonadota</taxon>
        <taxon>Alphaproteobacteria</taxon>
        <taxon>Rhodobacterales</taxon>
        <taxon>Roseobacteraceae</taxon>
        <taxon>Maritimibacter</taxon>
    </lineage>
</organism>
<feature type="chain" id="PRO_5032826194" evidence="1">
    <location>
        <begin position="23"/>
        <end position="113"/>
    </location>
</feature>
<keyword evidence="3" id="KW-1185">Reference proteome</keyword>
<protein>
    <submittedName>
        <fullName evidence="2">Uncharacterized protein</fullName>
    </submittedName>
</protein>
<dbReference type="Proteomes" id="UP000467322">
    <property type="component" value="Unassembled WGS sequence"/>
</dbReference>
<name>A0A845M392_9RHOB</name>
<evidence type="ECO:0000256" key="1">
    <source>
        <dbReference type="SAM" id="SignalP"/>
    </source>
</evidence>
<evidence type="ECO:0000313" key="2">
    <source>
        <dbReference type="EMBL" id="MZR12207.1"/>
    </source>
</evidence>
<dbReference type="RefSeq" id="WP_161350331.1">
    <property type="nucleotide sequence ID" value="NZ_WTUX01000009.1"/>
</dbReference>
<dbReference type="AlphaFoldDB" id="A0A845M392"/>
<accession>A0A845M392</accession>
<feature type="signal peptide" evidence="1">
    <location>
        <begin position="1"/>
        <end position="22"/>
    </location>
</feature>
<evidence type="ECO:0000313" key="3">
    <source>
        <dbReference type="Proteomes" id="UP000467322"/>
    </source>
</evidence>
<comment type="caution">
    <text evidence="2">The sequence shown here is derived from an EMBL/GenBank/DDBJ whole genome shotgun (WGS) entry which is preliminary data.</text>
</comment>
<dbReference type="EMBL" id="WTUX01000009">
    <property type="protein sequence ID" value="MZR12207.1"/>
    <property type="molecule type" value="Genomic_DNA"/>
</dbReference>
<sequence>MRLRLRSLAALLLMKVPVAAHGGVAEDAVCVRNSSAQPYVFAAEVPGVDRKVARLAPGERLCASGGRPAAMGTVSVFEGLDALEGCSRLVPFGTTEEMKKYVDFDRCFWSSNS</sequence>
<reference evidence="2 3" key="1">
    <citation type="submission" date="2019-12" db="EMBL/GenBank/DDBJ databases">
        <title>Maritimibacter sp. nov. sp. isolated from sea sand.</title>
        <authorList>
            <person name="Kim J."/>
            <person name="Jeong S.E."/>
            <person name="Jung H.S."/>
            <person name="Jeon C.O."/>
        </authorList>
    </citation>
    <scope>NUCLEOTIDE SEQUENCE [LARGE SCALE GENOMIC DNA]</scope>
    <source>
        <strain evidence="2 3">DP07</strain>
    </source>
</reference>